<dbReference type="AlphaFoldDB" id="A0A0B7HL25"/>
<dbReference type="EMBL" id="CDOD01000041">
    <property type="protein sequence ID" value="CEN38183.1"/>
    <property type="molecule type" value="Genomic_DNA"/>
</dbReference>
<keyword evidence="2" id="KW-1185">Reference proteome</keyword>
<evidence type="ECO:0000313" key="2">
    <source>
        <dbReference type="Proteomes" id="UP000038055"/>
    </source>
</evidence>
<sequence length="64" mass="7675">MKVWHKHNTAITQINFFILLDFKFVNHSGVHNIRTFDTDILVTATVLFDQLYHQYLIVRDGELW</sequence>
<evidence type="ECO:0000313" key="1">
    <source>
        <dbReference type="EMBL" id="CEN38183.1"/>
    </source>
</evidence>
<accession>A0A0B7HL25</accession>
<name>A0A0B7HL25_9FLAO</name>
<organism evidence="1 2">
    <name type="scientific">Capnocytophaga cynodegmi</name>
    <dbReference type="NCBI Taxonomy" id="28189"/>
    <lineage>
        <taxon>Bacteria</taxon>
        <taxon>Pseudomonadati</taxon>
        <taxon>Bacteroidota</taxon>
        <taxon>Flavobacteriia</taxon>
        <taxon>Flavobacteriales</taxon>
        <taxon>Flavobacteriaceae</taxon>
        <taxon>Capnocytophaga</taxon>
    </lineage>
</organism>
<dbReference type="Proteomes" id="UP000038055">
    <property type="component" value="Unassembled WGS sequence"/>
</dbReference>
<proteinExistence type="predicted"/>
<protein>
    <submittedName>
        <fullName evidence="1">Uncharacterized protein</fullName>
    </submittedName>
</protein>
<reference evidence="2" key="1">
    <citation type="submission" date="2015-01" db="EMBL/GenBank/DDBJ databases">
        <authorList>
            <person name="MANFREDI Pablo"/>
        </authorList>
    </citation>
    <scope>NUCLEOTIDE SEQUENCE [LARGE SCALE GENOMIC DNA]</scope>
    <source>
        <strain evidence="2">Ccyn2B</strain>
    </source>
</reference>
<gene>
    <name evidence="1" type="ORF">CCYN2B_460003</name>
</gene>